<protein>
    <submittedName>
        <fullName evidence="8">Exodeoxyribonuclease 7 large subunit</fullName>
        <ecNumber evidence="8">3.1.11.6</ecNumber>
    </submittedName>
</protein>
<dbReference type="NCBIfam" id="TIGR00237">
    <property type="entry name" value="xseA"/>
    <property type="match status" value="1"/>
</dbReference>
<dbReference type="PANTHER" id="PTHR30008">
    <property type="entry name" value="EXODEOXYRIBONUCLEASE 7 LARGE SUBUNIT"/>
    <property type="match status" value="1"/>
</dbReference>
<feature type="coiled-coil region" evidence="5">
    <location>
        <begin position="314"/>
        <end position="341"/>
    </location>
</feature>
<evidence type="ECO:0000259" key="7">
    <source>
        <dbReference type="Pfam" id="PF13742"/>
    </source>
</evidence>
<feature type="domain" description="OB-fold nucleic acid binding" evidence="7">
    <location>
        <begin position="12"/>
        <end position="105"/>
    </location>
</feature>
<evidence type="ECO:0000256" key="1">
    <source>
        <dbReference type="ARBA" id="ARBA00022490"/>
    </source>
</evidence>
<feature type="domain" description="Exonuclease VII large subunit C-terminal" evidence="6">
    <location>
        <begin position="128"/>
        <end position="443"/>
    </location>
</feature>
<organism evidence="8">
    <name type="scientific">uncultured organism</name>
    <dbReference type="NCBI Taxonomy" id="155900"/>
    <lineage>
        <taxon>unclassified sequences</taxon>
        <taxon>environmental samples</taxon>
    </lineage>
</organism>
<evidence type="ECO:0000259" key="6">
    <source>
        <dbReference type="Pfam" id="PF02601"/>
    </source>
</evidence>
<dbReference type="InterPro" id="IPR003753">
    <property type="entry name" value="Exonuc_VII_L"/>
</dbReference>
<keyword evidence="2" id="KW-0540">Nuclease</keyword>
<dbReference type="AlphaFoldDB" id="A0A5B8R516"/>
<evidence type="ECO:0000313" key="8">
    <source>
        <dbReference type="EMBL" id="QEA03829.1"/>
    </source>
</evidence>
<keyword evidence="1" id="KW-0963">Cytoplasm</keyword>
<dbReference type="GO" id="GO:0009318">
    <property type="term" value="C:exodeoxyribonuclease VII complex"/>
    <property type="evidence" value="ECO:0007669"/>
    <property type="project" value="InterPro"/>
</dbReference>
<proteinExistence type="inferred from homology"/>
<evidence type="ECO:0000256" key="2">
    <source>
        <dbReference type="ARBA" id="ARBA00022722"/>
    </source>
</evidence>
<keyword evidence="4" id="KW-0269">Exonuclease</keyword>
<dbReference type="HAMAP" id="MF_00378">
    <property type="entry name" value="Exonuc_7_L"/>
    <property type="match status" value="1"/>
</dbReference>
<dbReference type="PANTHER" id="PTHR30008:SF0">
    <property type="entry name" value="EXODEOXYRIBONUCLEASE 7 LARGE SUBUNIT"/>
    <property type="match status" value="1"/>
</dbReference>
<keyword evidence="5" id="KW-0175">Coiled coil</keyword>
<sequence length="467" mass="51706">MVDNAPPPQDVYTVSRLNREVKLLLESGFPLLWVEGEVSNLARPRSGHIYFSLKDSEAQVRCAMFRNRNLHLRFRPADGTRVIARVRVSLYPARGEFQLIVEHMEPAGDGALRQAFEQLKARLDREGLFAAERKRALPSRIRRLGVVTSPTGAAIRDVLHVLRRRFPGMHVIVYPVPVQGEGAAEAIAARLAQAGRRGEVDTVLLTRGGGSLEDLWAFNEEVLARAIAACPLPVVSAVGHEVDVTISDLVADQRAPTPSAAAELLSPDAATLRQAVVERRRRLIAAMRDVLHRRRTTLTGVDHRLRLQHPGRRLQERAQRLDELEQRLAGAQRRAIATRRQHLAGLARRLAPHDPRRRIPERRERVDELTRRLGNGVRRTLAAKRTGLTHQMHALQAVSPLATLERGYAIVADAGNGVPLRDATEAGDGTRVLARLSRGELLCRVESHRPAGGETLLPAPDNPDSTA</sequence>
<evidence type="ECO:0000256" key="5">
    <source>
        <dbReference type="SAM" id="Coils"/>
    </source>
</evidence>
<dbReference type="InterPro" id="IPR025824">
    <property type="entry name" value="OB-fold_nuc-bd_dom"/>
</dbReference>
<dbReference type="Pfam" id="PF13742">
    <property type="entry name" value="tRNA_anti_2"/>
    <property type="match status" value="1"/>
</dbReference>
<dbReference type="EC" id="3.1.11.6" evidence="8"/>
<dbReference type="Pfam" id="PF02601">
    <property type="entry name" value="Exonuc_VII_L"/>
    <property type="match status" value="1"/>
</dbReference>
<dbReference type="GO" id="GO:0008855">
    <property type="term" value="F:exodeoxyribonuclease VII activity"/>
    <property type="evidence" value="ECO:0007669"/>
    <property type="project" value="UniProtKB-EC"/>
</dbReference>
<evidence type="ECO:0000256" key="3">
    <source>
        <dbReference type="ARBA" id="ARBA00022801"/>
    </source>
</evidence>
<dbReference type="EMBL" id="MN079076">
    <property type="protein sequence ID" value="QEA03829.1"/>
    <property type="molecule type" value="Genomic_DNA"/>
</dbReference>
<reference evidence="8" key="1">
    <citation type="submission" date="2019-06" db="EMBL/GenBank/DDBJ databases">
        <authorList>
            <person name="Murdoch R.W."/>
            <person name="Fathepure B."/>
        </authorList>
    </citation>
    <scope>NUCLEOTIDE SEQUENCE</scope>
</reference>
<dbReference type="CDD" id="cd04489">
    <property type="entry name" value="ExoVII_LU_OBF"/>
    <property type="match status" value="1"/>
</dbReference>
<gene>
    <name evidence="8" type="primary">xseA</name>
    <name evidence="8" type="ORF">KBTEX_00129</name>
</gene>
<dbReference type="InterPro" id="IPR020579">
    <property type="entry name" value="Exonuc_VII_lsu_C"/>
</dbReference>
<keyword evidence="3 8" id="KW-0378">Hydrolase</keyword>
<dbReference type="GO" id="GO:0003676">
    <property type="term" value="F:nucleic acid binding"/>
    <property type="evidence" value="ECO:0007669"/>
    <property type="project" value="InterPro"/>
</dbReference>
<dbReference type="GO" id="GO:0006308">
    <property type="term" value="P:DNA catabolic process"/>
    <property type="evidence" value="ECO:0007669"/>
    <property type="project" value="InterPro"/>
</dbReference>
<evidence type="ECO:0000256" key="4">
    <source>
        <dbReference type="ARBA" id="ARBA00022839"/>
    </source>
</evidence>
<accession>A0A5B8R516</accession>
<name>A0A5B8R516_9ZZZZ</name>